<feature type="transmembrane region" description="Helical" evidence="6">
    <location>
        <begin position="235"/>
        <end position="256"/>
    </location>
</feature>
<evidence type="ECO:0000313" key="8">
    <source>
        <dbReference type="EMBL" id="OTP74194.1"/>
    </source>
</evidence>
<dbReference type="Proteomes" id="UP000195221">
    <property type="component" value="Unassembled WGS sequence"/>
</dbReference>
<feature type="transmembrane region" description="Helical" evidence="6">
    <location>
        <begin position="70"/>
        <end position="90"/>
    </location>
</feature>
<dbReference type="GO" id="GO:0016020">
    <property type="term" value="C:membrane"/>
    <property type="evidence" value="ECO:0007669"/>
    <property type="project" value="UniProtKB-SubCell"/>
</dbReference>
<dbReference type="PANTHER" id="PTHR32322">
    <property type="entry name" value="INNER MEMBRANE TRANSPORTER"/>
    <property type="match status" value="1"/>
</dbReference>
<evidence type="ECO:0000256" key="1">
    <source>
        <dbReference type="ARBA" id="ARBA00004141"/>
    </source>
</evidence>
<evidence type="ECO:0000256" key="5">
    <source>
        <dbReference type="ARBA" id="ARBA00023136"/>
    </source>
</evidence>
<dbReference type="InterPro" id="IPR000620">
    <property type="entry name" value="EamA_dom"/>
</dbReference>
<evidence type="ECO:0000259" key="7">
    <source>
        <dbReference type="Pfam" id="PF00892"/>
    </source>
</evidence>
<feature type="transmembrane region" description="Helical" evidence="6">
    <location>
        <begin position="41"/>
        <end position="58"/>
    </location>
</feature>
<evidence type="ECO:0000313" key="9">
    <source>
        <dbReference type="Proteomes" id="UP000195221"/>
    </source>
</evidence>
<dbReference type="InterPro" id="IPR037185">
    <property type="entry name" value="EmrE-like"/>
</dbReference>
<feature type="transmembrane region" description="Helical" evidence="6">
    <location>
        <begin position="127"/>
        <end position="144"/>
    </location>
</feature>
<dbReference type="RefSeq" id="WP_075360156.1">
    <property type="nucleotide sequence ID" value="NZ_MSRG01000088.1"/>
</dbReference>
<dbReference type="EMBL" id="NBTZ01000067">
    <property type="protein sequence ID" value="OTP74194.1"/>
    <property type="molecule type" value="Genomic_DNA"/>
</dbReference>
<feature type="transmembrane region" description="Helical" evidence="6">
    <location>
        <begin position="203"/>
        <end position="228"/>
    </location>
</feature>
<evidence type="ECO:0000256" key="4">
    <source>
        <dbReference type="ARBA" id="ARBA00022989"/>
    </source>
</evidence>
<gene>
    <name evidence="8" type="ORF">PAMC26577_16375</name>
</gene>
<dbReference type="SUPFAM" id="SSF103481">
    <property type="entry name" value="Multidrug resistance efflux transporter EmrE"/>
    <property type="match status" value="2"/>
</dbReference>
<dbReference type="InterPro" id="IPR050638">
    <property type="entry name" value="AA-Vitamin_Transporters"/>
</dbReference>
<feature type="transmembrane region" description="Helical" evidence="6">
    <location>
        <begin position="150"/>
        <end position="168"/>
    </location>
</feature>
<evidence type="ECO:0000256" key="2">
    <source>
        <dbReference type="ARBA" id="ARBA00007362"/>
    </source>
</evidence>
<reference evidence="8 9" key="1">
    <citation type="submission" date="2017-03" db="EMBL/GenBank/DDBJ databases">
        <title>Genome analysis of strain PAMC 26577.</title>
        <authorList>
            <person name="Oh H.-M."/>
            <person name="Yang J.-A."/>
        </authorList>
    </citation>
    <scope>NUCLEOTIDE SEQUENCE [LARGE SCALE GENOMIC DNA]</scope>
    <source>
        <strain evidence="8 9">PAMC 26577</strain>
    </source>
</reference>
<comment type="caution">
    <text evidence="8">The sequence shown here is derived from an EMBL/GenBank/DDBJ whole genome shotgun (WGS) entry which is preliminary data.</text>
</comment>
<name>A0A242MSD7_CABSO</name>
<dbReference type="PANTHER" id="PTHR32322:SF2">
    <property type="entry name" value="EAMA DOMAIN-CONTAINING PROTEIN"/>
    <property type="match status" value="1"/>
</dbReference>
<protein>
    <submittedName>
        <fullName evidence="8">Permease of the drug/metabolite transporter (DMT) superfamily</fullName>
    </submittedName>
</protein>
<sequence>MVFVKTAFAAYGSTALFVLLWSSGAIVSETGLQHAPALPFLVMRFALASAVLAALGVWRGRWLPARGTRLQVALTGGLLTGGYSICYLLALDHGMTPGILATILGVQPVLTLLLVERRLTIRRAGGLLLALSGLCLVVLGAGRIGHFPALGLLFASASLGCMTVGAILQKRLKQQPVDILPLQNAVSLVLCVLFLPLQPSGIVLSAGLLLPLFWLGIVISVFAQVLFYRLVNAGNLVNVTSLFYLVPVCTAIMDYIFLGNHLAPAGVAGMALILAGLVLVFRATPVHNVGHA</sequence>
<organism evidence="8 9">
    <name type="scientific">Caballeronia sordidicola</name>
    <name type="common">Burkholderia sordidicola</name>
    <dbReference type="NCBI Taxonomy" id="196367"/>
    <lineage>
        <taxon>Bacteria</taxon>
        <taxon>Pseudomonadati</taxon>
        <taxon>Pseudomonadota</taxon>
        <taxon>Betaproteobacteria</taxon>
        <taxon>Burkholderiales</taxon>
        <taxon>Burkholderiaceae</taxon>
        <taxon>Caballeronia</taxon>
    </lineage>
</organism>
<feature type="transmembrane region" description="Helical" evidence="6">
    <location>
        <begin position="96"/>
        <end position="115"/>
    </location>
</feature>
<comment type="subcellular location">
    <subcellularLocation>
        <location evidence="1">Membrane</location>
        <topology evidence="1">Multi-pass membrane protein</topology>
    </subcellularLocation>
</comment>
<feature type="domain" description="EamA" evidence="7">
    <location>
        <begin position="150"/>
        <end position="281"/>
    </location>
</feature>
<accession>A0A242MSD7</accession>
<proteinExistence type="inferred from homology"/>
<evidence type="ECO:0000256" key="3">
    <source>
        <dbReference type="ARBA" id="ARBA00022692"/>
    </source>
</evidence>
<evidence type="ECO:0000256" key="6">
    <source>
        <dbReference type="SAM" id="Phobius"/>
    </source>
</evidence>
<feature type="transmembrane region" description="Helical" evidence="6">
    <location>
        <begin position="180"/>
        <end position="197"/>
    </location>
</feature>
<feature type="transmembrane region" description="Helical" evidence="6">
    <location>
        <begin position="262"/>
        <end position="281"/>
    </location>
</feature>
<feature type="domain" description="EamA" evidence="7">
    <location>
        <begin position="15"/>
        <end position="138"/>
    </location>
</feature>
<keyword evidence="5 6" id="KW-0472">Membrane</keyword>
<dbReference type="AlphaFoldDB" id="A0A242MSD7"/>
<comment type="similarity">
    <text evidence="2">Belongs to the EamA transporter family.</text>
</comment>
<dbReference type="Pfam" id="PF00892">
    <property type="entry name" value="EamA"/>
    <property type="match status" value="2"/>
</dbReference>
<keyword evidence="4 6" id="KW-1133">Transmembrane helix</keyword>
<keyword evidence="3 6" id="KW-0812">Transmembrane</keyword>